<dbReference type="InterPro" id="IPR000719">
    <property type="entry name" value="Prot_kinase_dom"/>
</dbReference>
<dbReference type="InterPro" id="IPR050494">
    <property type="entry name" value="Ser_Thr_dual-spec_kinase"/>
</dbReference>
<evidence type="ECO:0000313" key="7">
    <source>
        <dbReference type="Ensembl" id="ENSOMEP00000003324.1"/>
    </source>
</evidence>
<reference evidence="7" key="2">
    <citation type="submission" date="2025-09" db="UniProtKB">
        <authorList>
            <consortium name="Ensembl"/>
        </authorList>
    </citation>
    <scope>IDENTIFICATION</scope>
</reference>
<keyword evidence="3" id="KW-0547">Nucleotide-binding</keyword>
<keyword evidence="4" id="KW-0418">Kinase</keyword>
<protein>
    <recommendedName>
        <fullName evidence="6">Protein kinase domain-containing protein</fullName>
    </recommendedName>
</protein>
<dbReference type="GO" id="GO:0005524">
    <property type="term" value="F:ATP binding"/>
    <property type="evidence" value="ECO:0007669"/>
    <property type="project" value="UniProtKB-KW"/>
</dbReference>
<dbReference type="GO" id="GO:0045944">
    <property type="term" value="P:positive regulation of transcription by RNA polymerase II"/>
    <property type="evidence" value="ECO:0007669"/>
    <property type="project" value="TreeGrafter"/>
</dbReference>
<sequence>MGGHFNHNLYVPDYSVAEIRPIAQQSLVALKALKSMGLVHADIKPNNLMFVNPGLYPFKVKPIDFGLARKISDLKSTSQIQPLGYKAPEVVFGLPMNESVDMWDLGCSLGYMYLFEHLFTGNCEYEYIANVQMQGVPPEDVLQEGSKSTRLF</sequence>
<dbReference type="AlphaFoldDB" id="A0A3B3BDS9"/>
<dbReference type="GO" id="GO:0003713">
    <property type="term" value="F:transcription coactivator activity"/>
    <property type="evidence" value="ECO:0007669"/>
    <property type="project" value="TreeGrafter"/>
</dbReference>
<dbReference type="GO" id="GO:0042771">
    <property type="term" value="P:intrinsic apoptotic signaling pathway in response to DNA damage by p53 class mediator"/>
    <property type="evidence" value="ECO:0007669"/>
    <property type="project" value="TreeGrafter"/>
</dbReference>
<keyword evidence="8" id="KW-1185">Reference proteome</keyword>
<organism evidence="7 8">
    <name type="scientific">Oryzias melastigma</name>
    <name type="common">Marine medaka</name>
    <dbReference type="NCBI Taxonomy" id="30732"/>
    <lineage>
        <taxon>Eukaryota</taxon>
        <taxon>Metazoa</taxon>
        <taxon>Chordata</taxon>
        <taxon>Craniata</taxon>
        <taxon>Vertebrata</taxon>
        <taxon>Euteleostomi</taxon>
        <taxon>Actinopterygii</taxon>
        <taxon>Neopterygii</taxon>
        <taxon>Teleostei</taxon>
        <taxon>Neoteleostei</taxon>
        <taxon>Acanthomorphata</taxon>
        <taxon>Ovalentaria</taxon>
        <taxon>Atherinomorphae</taxon>
        <taxon>Beloniformes</taxon>
        <taxon>Adrianichthyidae</taxon>
        <taxon>Oryziinae</taxon>
        <taxon>Oryzias</taxon>
    </lineage>
</organism>
<dbReference type="PROSITE" id="PS50011">
    <property type="entry name" value="PROTEIN_KINASE_DOM"/>
    <property type="match status" value="1"/>
</dbReference>
<dbReference type="PANTHER" id="PTHR24058">
    <property type="entry name" value="DUAL SPECIFICITY PROTEIN KINASE"/>
    <property type="match status" value="1"/>
</dbReference>
<dbReference type="Gene3D" id="1.10.510.10">
    <property type="entry name" value="Transferase(Phosphotransferase) domain 1"/>
    <property type="match status" value="1"/>
</dbReference>
<keyword evidence="1" id="KW-0723">Serine/threonine-protein kinase</keyword>
<accession>A0A3B3BDS9</accession>
<evidence type="ECO:0000256" key="3">
    <source>
        <dbReference type="ARBA" id="ARBA00022741"/>
    </source>
</evidence>
<dbReference type="InterPro" id="IPR008271">
    <property type="entry name" value="Ser/Thr_kinase_AS"/>
</dbReference>
<dbReference type="GO" id="GO:0007224">
    <property type="term" value="P:smoothened signaling pathway"/>
    <property type="evidence" value="ECO:0007669"/>
    <property type="project" value="TreeGrafter"/>
</dbReference>
<evidence type="ECO:0000256" key="1">
    <source>
        <dbReference type="ARBA" id="ARBA00022527"/>
    </source>
</evidence>
<dbReference type="OMA" id="GKDERDQ"/>
<keyword evidence="2" id="KW-0808">Transferase</keyword>
<evidence type="ECO:0000256" key="5">
    <source>
        <dbReference type="ARBA" id="ARBA00022840"/>
    </source>
</evidence>
<dbReference type="GeneTree" id="ENSGT00940000157742"/>
<dbReference type="SUPFAM" id="SSF56112">
    <property type="entry name" value="Protein kinase-like (PK-like)"/>
    <property type="match status" value="1"/>
</dbReference>
<dbReference type="PANTHER" id="PTHR24058:SF53">
    <property type="entry name" value="HOMEODOMAIN-INTERACTING PROTEIN KINASE 2"/>
    <property type="match status" value="1"/>
</dbReference>
<dbReference type="PaxDb" id="30732-ENSOMEP00000003324"/>
<name>A0A3B3BDS9_ORYME</name>
<evidence type="ECO:0000259" key="6">
    <source>
        <dbReference type="PROSITE" id="PS50011"/>
    </source>
</evidence>
<dbReference type="Proteomes" id="UP000261560">
    <property type="component" value="Unplaced"/>
</dbReference>
<dbReference type="GO" id="GO:0046332">
    <property type="term" value="F:SMAD binding"/>
    <property type="evidence" value="ECO:0007669"/>
    <property type="project" value="TreeGrafter"/>
</dbReference>
<feature type="domain" description="Protein kinase" evidence="6">
    <location>
        <begin position="1"/>
        <end position="152"/>
    </location>
</feature>
<dbReference type="GO" id="GO:0004674">
    <property type="term" value="F:protein serine/threonine kinase activity"/>
    <property type="evidence" value="ECO:0007669"/>
    <property type="project" value="UniProtKB-KW"/>
</dbReference>
<reference evidence="7" key="1">
    <citation type="submission" date="2025-08" db="UniProtKB">
        <authorList>
            <consortium name="Ensembl"/>
        </authorList>
    </citation>
    <scope>IDENTIFICATION</scope>
</reference>
<dbReference type="GO" id="GO:0005737">
    <property type="term" value="C:cytoplasm"/>
    <property type="evidence" value="ECO:0007669"/>
    <property type="project" value="TreeGrafter"/>
</dbReference>
<dbReference type="GO" id="GO:0016605">
    <property type="term" value="C:PML body"/>
    <property type="evidence" value="ECO:0007669"/>
    <property type="project" value="TreeGrafter"/>
</dbReference>
<dbReference type="GO" id="GO:0004713">
    <property type="term" value="F:protein tyrosine kinase activity"/>
    <property type="evidence" value="ECO:0007669"/>
    <property type="project" value="TreeGrafter"/>
</dbReference>
<evidence type="ECO:0000256" key="4">
    <source>
        <dbReference type="ARBA" id="ARBA00022777"/>
    </source>
</evidence>
<dbReference type="SMART" id="SM00220">
    <property type="entry name" value="S_TKc"/>
    <property type="match status" value="1"/>
</dbReference>
<keyword evidence="5" id="KW-0067">ATP-binding</keyword>
<proteinExistence type="predicted"/>
<dbReference type="GO" id="GO:0003714">
    <property type="term" value="F:transcription corepressor activity"/>
    <property type="evidence" value="ECO:0007669"/>
    <property type="project" value="TreeGrafter"/>
</dbReference>
<evidence type="ECO:0000313" key="8">
    <source>
        <dbReference type="Proteomes" id="UP000261560"/>
    </source>
</evidence>
<dbReference type="Pfam" id="PF00069">
    <property type="entry name" value="Pkinase"/>
    <property type="match status" value="1"/>
</dbReference>
<dbReference type="InterPro" id="IPR011009">
    <property type="entry name" value="Kinase-like_dom_sf"/>
</dbReference>
<dbReference type="STRING" id="30732.ENSOMEP00000003324"/>
<dbReference type="Ensembl" id="ENSOMET00000011023.1">
    <property type="protein sequence ID" value="ENSOMEP00000003324.1"/>
    <property type="gene ID" value="ENSOMEG00000004235.1"/>
</dbReference>
<evidence type="ECO:0000256" key="2">
    <source>
        <dbReference type="ARBA" id="ARBA00022679"/>
    </source>
</evidence>
<dbReference type="PROSITE" id="PS00108">
    <property type="entry name" value="PROTEIN_KINASE_ST"/>
    <property type="match status" value="1"/>
</dbReference>